<sequence>MVAVREAPDCGNAPRKEILRDLVIGLAEADADAVVGLLAEDVRWSLVGDAELVGADAVRDWVAGLPAADELVFEALLTHGRLAGVDGAVIGPDGAQEAFCHVLHFAGAAKTAKIVRVRSYRRTSR</sequence>
<evidence type="ECO:0000259" key="1">
    <source>
        <dbReference type="Pfam" id="PF12680"/>
    </source>
</evidence>
<protein>
    <submittedName>
        <fullName evidence="2">Nuclear transport factor 2 family protein</fullName>
    </submittedName>
</protein>
<dbReference type="SUPFAM" id="SSF54427">
    <property type="entry name" value="NTF2-like"/>
    <property type="match status" value="1"/>
</dbReference>
<dbReference type="Proteomes" id="UP001501218">
    <property type="component" value="Unassembled WGS sequence"/>
</dbReference>
<organism evidence="2 3">
    <name type="scientific">Saccharopolyspora halophila</name>
    <dbReference type="NCBI Taxonomy" id="405551"/>
    <lineage>
        <taxon>Bacteria</taxon>
        <taxon>Bacillati</taxon>
        <taxon>Actinomycetota</taxon>
        <taxon>Actinomycetes</taxon>
        <taxon>Pseudonocardiales</taxon>
        <taxon>Pseudonocardiaceae</taxon>
        <taxon>Saccharopolyspora</taxon>
    </lineage>
</organism>
<name>A0ABN3GUV6_9PSEU</name>
<dbReference type="Gene3D" id="3.10.450.50">
    <property type="match status" value="1"/>
</dbReference>
<dbReference type="InterPro" id="IPR037401">
    <property type="entry name" value="SnoaL-like"/>
</dbReference>
<gene>
    <name evidence="2" type="ORF">GCM10009854_46670</name>
</gene>
<feature type="domain" description="SnoaL-like" evidence="1">
    <location>
        <begin position="23"/>
        <end position="106"/>
    </location>
</feature>
<evidence type="ECO:0000313" key="3">
    <source>
        <dbReference type="Proteomes" id="UP001501218"/>
    </source>
</evidence>
<reference evidence="2 3" key="1">
    <citation type="journal article" date="2019" name="Int. J. Syst. Evol. Microbiol.">
        <title>The Global Catalogue of Microorganisms (GCM) 10K type strain sequencing project: providing services to taxonomists for standard genome sequencing and annotation.</title>
        <authorList>
            <consortium name="The Broad Institute Genomics Platform"/>
            <consortium name="The Broad Institute Genome Sequencing Center for Infectious Disease"/>
            <person name="Wu L."/>
            <person name="Ma J."/>
        </authorList>
    </citation>
    <scope>NUCLEOTIDE SEQUENCE [LARGE SCALE GENOMIC DNA]</scope>
    <source>
        <strain evidence="2 3">JCM 16221</strain>
    </source>
</reference>
<dbReference type="Pfam" id="PF12680">
    <property type="entry name" value="SnoaL_2"/>
    <property type="match status" value="1"/>
</dbReference>
<proteinExistence type="predicted"/>
<dbReference type="EMBL" id="BAAARA010000023">
    <property type="protein sequence ID" value="GAA2361862.1"/>
    <property type="molecule type" value="Genomic_DNA"/>
</dbReference>
<comment type="caution">
    <text evidence="2">The sequence shown here is derived from an EMBL/GenBank/DDBJ whole genome shotgun (WGS) entry which is preliminary data.</text>
</comment>
<dbReference type="InterPro" id="IPR032710">
    <property type="entry name" value="NTF2-like_dom_sf"/>
</dbReference>
<dbReference type="RefSeq" id="WP_344137081.1">
    <property type="nucleotide sequence ID" value="NZ_BAAARA010000023.1"/>
</dbReference>
<keyword evidence="3" id="KW-1185">Reference proteome</keyword>
<accession>A0ABN3GUV6</accession>
<evidence type="ECO:0000313" key="2">
    <source>
        <dbReference type="EMBL" id="GAA2361862.1"/>
    </source>
</evidence>